<dbReference type="InterPro" id="IPR029069">
    <property type="entry name" value="HotDog_dom_sf"/>
</dbReference>
<dbReference type="EMBL" id="JABELV010000318">
    <property type="protein sequence ID" value="KAG7527347.1"/>
    <property type="molecule type" value="Genomic_DNA"/>
</dbReference>
<dbReference type="InterPro" id="IPR006683">
    <property type="entry name" value="Thioestr_dom"/>
</dbReference>
<dbReference type="PANTHER" id="PTHR21660:SF1">
    <property type="entry name" value="ACYL-COENZYME A THIOESTERASE 13"/>
    <property type="match status" value="1"/>
</dbReference>
<keyword evidence="2" id="KW-0378">Hydrolase</keyword>
<dbReference type="InterPro" id="IPR039298">
    <property type="entry name" value="ACOT13"/>
</dbReference>
<evidence type="ECO:0000313" key="5">
    <source>
        <dbReference type="Proteomes" id="UP000812966"/>
    </source>
</evidence>
<comment type="similarity">
    <text evidence="1">Belongs to the thioesterase PaaI family.</text>
</comment>
<name>A0A8K0NPX2_9TREE</name>
<dbReference type="PANTHER" id="PTHR21660">
    <property type="entry name" value="THIOESTERASE SUPERFAMILY MEMBER-RELATED"/>
    <property type="match status" value="1"/>
</dbReference>
<evidence type="ECO:0000313" key="4">
    <source>
        <dbReference type="EMBL" id="KAG7527347.1"/>
    </source>
</evidence>
<dbReference type="Proteomes" id="UP000812966">
    <property type="component" value="Unassembled WGS sequence"/>
</dbReference>
<reference evidence="4" key="1">
    <citation type="submission" date="2020-04" db="EMBL/GenBank/DDBJ databases">
        <title>Analysis of mating type loci in Filobasidium floriforme.</title>
        <authorList>
            <person name="Nowrousian M."/>
        </authorList>
    </citation>
    <scope>NUCLEOTIDE SEQUENCE</scope>
    <source>
        <strain evidence="4">CBS 6242</strain>
    </source>
</reference>
<protein>
    <recommendedName>
        <fullName evidence="3">Thioesterase domain-containing protein</fullName>
    </recommendedName>
</protein>
<dbReference type="Gene3D" id="3.10.129.10">
    <property type="entry name" value="Hotdog Thioesterase"/>
    <property type="match status" value="1"/>
</dbReference>
<evidence type="ECO:0000256" key="1">
    <source>
        <dbReference type="ARBA" id="ARBA00008324"/>
    </source>
</evidence>
<sequence>MSVEKKTGACLKAVQEAWNASMTAQGHDWRTLRNLRLIQARPNFLQAKLTIEKEHLNKFKTLHGGVIMSLTDSMASLALTTSGLPPPTGVSVNISTEFLRPGGTEGDELVLESEVLKLGKQLATTRINFYSSESSPHGRKLLAYGSHTKAVKDAWAAAGGKLVKYSEDGETVIG</sequence>
<keyword evidence="5" id="KW-1185">Reference proteome</keyword>
<proteinExistence type="inferred from homology"/>
<evidence type="ECO:0000256" key="2">
    <source>
        <dbReference type="ARBA" id="ARBA00022801"/>
    </source>
</evidence>
<gene>
    <name evidence="4" type="ORF">FFLO_07023</name>
</gene>
<dbReference type="AlphaFoldDB" id="A0A8K0NPX2"/>
<comment type="caution">
    <text evidence="4">The sequence shown here is derived from an EMBL/GenBank/DDBJ whole genome shotgun (WGS) entry which is preliminary data.</text>
</comment>
<evidence type="ECO:0000259" key="3">
    <source>
        <dbReference type="Pfam" id="PF03061"/>
    </source>
</evidence>
<dbReference type="GO" id="GO:0047617">
    <property type="term" value="F:fatty acyl-CoA hydrolase activity"/>
    <property type="evidence" value="ECO:0007669"/>
    <property type="project" value="InterPro"/>
</dbReference>
<dbReference type="NCBIfam" id="TIGR00369">
    <property type="entry name" value="unchar_dom_1"/>
    <property type="match status" value="1"/>
</dbReference>
<feature type="domain" description="Thioesterase" evidence="3">
    <location>
        <begin position="60"/>
        <end position="133"/>
    </location>
</feature>
<dbReference type="SUPFAM" id="SSF54637">
    <property type="entry name" value="Thioesterase/thiol ester dehydrase-isomerase"/>
    <property type="match status" value="1"/>
</dbReference>
<dbReference type="Pfam" id="PF03061">
    <property type="entry name" value="4HBT"/>
    <property type="match status" value="1"/>
</dbReference>
<dbReference type="CDD" id="cd03443">
    <property type="entry name" value="PaaI_thioesterase"/>
    <property type="match status" value="1"/>
</dbReference>
<dbReference type="InterPro" id="IPR003736">
    <property type="entry name" value="PAAI_dom"/>
</dbReference>
<accession>A0A8K0NPX2</accession>
<organism evidence="4 5">
    <name type="scientific">Filobasidium floriforme</name>
    <dbReference type="NCBI Taxonomy" id="5210"/>
    <lineage>
        <taxon>Eukaryota</taxon>
        <taxon>Fungi</taxon>
        <taxon>Dikarya</taxon>
        <taxon>Basidiomycota</taxon>
        <taxon>Agaricomycotina</taxon>
        <taxon>Tremellomycetes</taxon>
        <taxon>Filobasidiales</taxon>
        <taxon>Filobasidiaceae</taxon>
        <taxon>Filobasidium</taxon>
    </lineage>
</organism>